<evidence type="ECO:0000256" key="3">
    <source>
        <dbReference type="ARBA" id="ARBA00023125"/>
    </source>
</evidence>
<dbReference type="OrthoDB" id="9814722at2"/>
<dbReference type="GO" id="GO:0003677">
    <property type="term" value="F:DNA binding"/>
    <property type="evidence" value="ECO:0007669"/>
    <property type="project" value="UniProtKB-UniRule"/>
</dbReference>
<reference evidence="10" key="1">
    <citation type="submission" date="2017-02" db="EMBL/GenBank/DDBJ databases">
        <title>zhang.</title>
        <authorList>
            <person name="Zhang H."/>
        </authorList>
    </citation>
    <scope>NUCLEOTIDE SEQUENCE [LARGE SCALE GENOMIC DNA]</scope>
    <source>
        <strain evidence="10">RZS01</strain>
    </source>
</reference>
<dbReference type="Pfam" id="PF00589">
    <property type="entry name" value="Phage_integrase"/>
    <property type="match status" value="1"/>
</dbReference>
<proteinExistence type="inferred from homology"/>
<dbReference type="InterPro" id="IPR010998">
    <property type="entry name" value="Integrase_recombinase_N"/>
</dbReference>
<dbReference type="InterPro" id="IPR050090">
    <property type="entry name" value="Tyrosine_recombinase_XerCD"/>
</dbReference>
<dbReference type="GO" id="GO:0015074">
    <property type="term" value="P:DNA integration"/>
    <property type="evidence" value="ECO:0007669"/>
    <property type="project" value="UniProtKB-KW"/>
</dbReference>
<sequence length="352" mass="39700">MSGRTNANIYLRGKTYWGRLQIAGREHRSSLRTTDTREARRRLRHWKTELEREAVTGDSDQLFEEAVIRWITEVLETSVKPQTMRRYTISICSLEGTFKGVRVRDITTRLISNFVSGRSGNVTNATIRRDLAALSRLLSACVAWGWITANPALSFDRTIIRERRDPITLPCPDSVARVKTACPPGMAAILDLLEQTGMRENEAVSLMAENVDHERHQIRLIRTKTSRPRTIAWATPGGNAATLLEHAPRSGLLFPNRDGAAYRNAASNYGQVMRRVAARCEAESIPFTRFRIHDLRHAFAIRWLKAGGDIYRLSRHLGHTSVKTTEIYLSALTADELDRVLHVGTTDGTETP</sequence>
<keyword evidence="3 5" id="KW-0238">DNA-binding</keyword>
<dbReference type="GO" id="GO:0006310">
    <property type="term" value="P:DNA recombination"/>
    <property type="evidence" value="ECO:0007669"/>
    <property type="project" value="UniProtKB-KW"/>
</dbReference>
<dbReference type="PROSITE" id="PS51898">
    <property type="entry name" value="TYR_RECOMBINASE"/>
    <property type="match status" value="1"/>
</dbReference>
<name>A0A9N7CLU3_9PROT</name>
<comment type="similarity">
    <text evidence="1">Belongs to the 'phage' integrase family.</text>
</comment>
<dbReference type="KEGG" id="kna:B0W47_03940"/>
<dbReference type="Proteomes" id="UP000189683">
    <property type="component" value="Chromosome"/>
</dbReference>
<accession>A0A9N7CLU3</accession>
<protein>
    <submittedName>
        <fullName evidence="8">Integrase</fullName>
    </submittedName>
</protein>
<reference evidence="8" key="2">
    <citation type="submission" date="2017-02" db="EMBL/GenBank/DDBJ databases">
        <authorList>
            <person name="Zhang H."/>
        </authorList>
    </citation>
    <scope>NUCLEOTIDE SEQUENCE</scope>
    <source>
        <strain evidence="8">RZS01</strain>
    </source>
</reference>
<keyword evidence="4" id="KW-0233">DNA recombination</keyword>
<evidence type="ECO:0000313" key="11">
    <source>
        <dbReference type="Proteomes" id="UP000247512"/>
    </source>
</evidence>
<dbReference type="AlphaFoldDB" id="A0A9N7CLU3"/>
<dbReference type="PANTHER" id="PTHR30349:SF64">
    <property type="entry name" value="PROPHAGE INTEGRASE INTD-RELATED"/>
    <property type="match status" value="1"/>
</dbReference>
<feature type="domain" description="Tyr recombinase" evidence="6">
    <location>
        <begin position="164"/>
        <end position="342"/>
    </location>
</feature>
<keyword evidence="11" id="KW-1185">Reference proteome</keyword>
<reference evidence="9 11" key="3">
    <citation type="submission" date="2017-06" db="EMBL/GenBank/DDBJ databases">
        <title>A draft genome sequence of Komagataeibacter nataicola LMG 1536.</title>
        <authorList>
            <person name="Skraban J."/>
            <person name="Cleenwerck I."/>
            <person name="Vandamme P."/>
            <person name="Trcek J."/>
        </authorList>
    </citation>
    <scope>NUCLEOTIDE SEQUENCE [LARGE SCALE GENOMIC DNA]</scope>
    <source>
        <strain evidence="9 11">LMG 1536</strain>
    </source>
</reference>
<dbReference type="Gene3D" id="1.10.443.10">
    <property type="entry name" value="Intergrase catalytic core"/>
    <property type="match status" value="1"/>
</dbReference>
<evidence type="ECO:0000313" key="10">
    <source>
        <dbReference type="Proteomes" id="UP000189683"/>
    </source>
</evidence>
<dbReference type="Proteomes" id="UP000247512">
    <property type="component" value="Unassembled WGS sequence"/>
</dbReference>
<evidence type="ECO:0000256" key="2">
    <source>
        <dbReference type="ARBA" id="ARBA00022908"/>
    </source>
</evidence>
<evidence type="ECO:0000259" key="7">
    <source>
        <dbReference type="PROSITE" id="PS51900"/>
    </source>
</evidence>
<dbReference type="PROSITE" id="PS51900">
    <property type="entry name" value="CB"/>
    <property type="match status" value="1"/>
</dbReference>
<organism evidence="8 10">
    <name type="scientific">Komagataeibacter nataicola</name>
    <dbReference type="NCBI Taxonomy" id="265960"/>
    <lineage>
        <taxon>Bacteria</taxon>
        <taxon>Pseudomonadati</taxon>
        <taxon>Pseudomonadota</taxon>
        <taxon>Alphaproteobacteria</taxon>
        <taxon>Acetobacterales</taxon>
        <taxon>Acetobacteraceae</taxon>
        <taxon>Komagataeibacter</taxon>
    </lineage>
</organism>
<gene>
    <name evidence="8" type="ORF">B0W47_03940</name>
    <name evidence="9" type="ORF">CDI09_00005</name>
</gene>
<evidence type="ECO:0000259" key="6">
    <source>
        <dbReference type="PROSITE" id="PS51898"/>
    </source>
</evidence>
<evidence type="ECO:0000256" key="4">
    <source>
        <dbReference type="ARBA" id="ARBA00023172"/>
    </source>
</evidence>
<dbReference type="Gene3D" id="1.10.150.130">
    <property type="match status" value="1"/>
</dbReference>
<dbReference type="SUPFAM" id="SSF56349">
    <property type="entry name" value="DNA breaking-rejoining enzymes"/>
    <property type="match status" value="1"/>
</dbReference>
<dbReference type="EMBL" id="CP019875">
    <property type="protein sequence ID" value="AQU86749.1"/>
    <property type="molecule type" value="Genomic_DNA"/>
</dbReference>
<keyword evidence="2" id="KW-0229">DNA integration</keyword>
<dbReference type="InterPro" id="IPR002104">
    <property type="entry name" value="Integrase_catalytic"/>
</dbReference>
<dbReference type="PANTHER" id="PTHR30349">
    <property type="entry name" value="PHAGE INTEGRASE-RELATED"/>
    <property type="match status" value="1"/>
</dbReference>
<evidence type="ECO:0000313" key="8">
    <source>
        <dbReference type="EMBL" id="AQU86749.1"/>
    </source>
</evidence>
<evidence type="ECO:0000313" key="9">
    <source>
        <dbReference type="EMBL" id="PYD67769.1"/>
    </source>
</evidence>
<dbReference type="RefSeq" id="WP_078524383.1">
    <property type="nucleotide sequence ID" value="NZ_CP019875.1"/>
</dbReference>
<dbReference type="InterPro" id="IPR044068">
    <property type="entry name" value="CB"/>
</dbReference>
<evidence type="ECO:0000256" key="5">
    <source>
        <dbReference type="PROSITE-ProRule" id="PRU01248"/>
    </source>
</evidence>
<feature type="domain" description="Core-binding (CB)" evidence="7">
    <location>
        <begin position="61"/>
        <end position="142"/>
    </location>
</feature>
<dbReference type="InterPro" id="IPR013762">
    <property type="entry name" value="Integrase-like_cat_sf"/>
</dbReference>
<evidence type="ECO:0000256" key="1">
    <source>
        <dbReference type="ARBA" id="ARBA00008857"/>
    </source>
</evidence>
<dbReference type="CDD" id="cd00397">
    <property type="entry name" value="DNA_BRE_C"/>
    <property type="match status" value="1"/>
</dbReference>
<dbReference type="InterPro" id="IPR011010">
    <property type="entry name" value="DNA_brk_join_enz"/>
</dbReference>
<dbReference type="EMBL" id="NIRT01000001">
    <property type="protein sequence ID" value="PYD67769.1"/>
    <property type="molecule type" value="Genomic_DNA"/>
</dbReference>